<dbReference type="Proteomes" id="UP000251835">
    <property type="component" value="Unassembled WGS sequence"/>
</dbReference>
<keyword evidence="2" id="KW-1185">Reference proteome</keyword>
<organism evidence="1 2">
    <name type="scientific">Balneicella halophila</name>
    <dbReference type="NCBI Taxonomy" id="1537566"/>
    <lineage>
        <taxon>Bacteria</taxon>
        <taxon>Pseudomonadati</taxon>
        <taxon>Bacteroidota</taxon>
        <taxon>Bacteroidia</taxon>
        <taxon>Bacteroidales</taxon>
        <taxon>Balneicellaceae</taxon>
        <taxon>Balneicella</taxon>
    </lineage>
</organism>
<dbReference type="Gene3D" id="1.10.3670.10">
    <property type="entry name" value="Putative xylanase like domain"/>
    <property type="match status" value="1"/>
</dbReference>
<evidence type="ECO:0000313" key="1">
    <source>
        <dbReference type="EMBL" id="PVX50764.1"/>
    </source>
</evidence>
<dbReference type="Pfam" id="PF07313">
    <property type="entry name" value="AmiA-like"/>
    <property type="match status" value="1"/>
</dbReference>
<comment type="caution">
    <text evidence="1">The sequence shown here is derived from an EMBL/GenBank/DDBJ whole genome shotgun (WGS) entry which is preliminary data.</text>
</comment>
<name>A0A7L4UP20_BALHA</name>
<reference evidence="1 2" key="1">
    <citation type="submission" date="2018-05" db="EMBL/GenBank/DDBJ databases">
        <title>Genomic Encyclopedia of Type Strains, Phase IV (KMG-IV): sequencing the most valuable type-strain genomes for metagenomic binning, comparative biology and taxonomic classification.</title>
        <authorList>
            <person name="Goeker M."/>
        </authorList>
    </citation>
    <scope>NUCLEOTIDE SEQUENCE [LARGE SCALE GENOMIC DNA]</scope>
    <source>
        <strain evidence="1 2">DSM 28579</strain>
    </source>
</reference>
<gene>
    <name evidence="1" type="ORF">C7377_1080</name>
</gene>
<proteinExistence type="predicted"/>
<sequence>MPHWYAKDSLFFSKLEPAEDVIECAKSFIDVPYKASTLEVGDDFYPVINFEAFDCTTFVENVLVLASLDSLTEDSFVQKLTEFRYRSGKPLGYSSRLHYFSEWVQVNQDKGLIEDITQKLGGVSVTKPIDFMSTHRQSYPALLKDDKNYNKILEIEKNLSKQTYYVVPKTTLDMHIDAIKDGDVIALATTIKGLDYVHLGFAIWVDNRLHLLHASSKAQKVVISEKDLVDYVTHRSNISGVTVLRLRKDDE</sequence>
<evidence type="ECO:0000313" key="2">
    <source>
        <dbReference type="Proteomes" id="UP000251835"/>
    </source>
</evidence>
<accession>A0A7L4UP20</accession>
<protein>
    <submittedName>
        <fullName evidence="1">Uncharacterized protein DUF1460</fullName>
    </submittedName>
</protein>
<dbReference type="SUPFAM" id="SSF54001">
    <property type="entry name" value="Cysteine proteinases"/>
    <property type="match status" value="1"/>
</dbReference>
<dbReference type="InterPro" id="IPR038765">
    <property type="entry name" value="Papain-like_cys_pep_sf"/>
</dbReference>
<dbReference type="EMBL" id="QENZ01000004">
    <property type="protein sequence ID" value="PVX50764.1"/>
    <property type="molecule type" value="Genomic_DNA"/>
</dbReference>
<dbReference type="InterPro" id="IPR010846">
    <property type="entry name" value="AmiA-like"/>
</dbReference>
<dbReference type="Gene3D" id="2.30.260.10">
    <property type="entry name" value="putative xylanase like domain"/>
    <property type="match status" value="1"/>
</dbReference>
<dbReference type="AlphaFoldDB" id="A0A7L4UP20"/>